<sequence>MPDLQHKRILLGITGGVAAYKAAELTRLLVKAGAEVRVAMSAAATQFVTPLTFQALSGKPVLTQLWDTDVDNGMAHIEFTRGADAVLIAPASADFIARLVHGLADDLLSTLCLARACPLLVAPAMNRQMWENPATQRNIHQLRVDGVALLGPSAGEQACGETGLGRMLEPAQLLAGLSAHFQPKLLAGLRVLVSAGPTLEMIDPVRALTNISSGKMGYAVARAAHEAGAAVTLVSGATCLDAPLGVTRLSVTSAEDMAQAVESVVGDVDIFISVAAVADYRPATRATQKIKKSEHTLTLDLIPNKDILQKIADRADAPFCVGFAAETDNLLEHGEAKRQRKHLPLLVVNRAQDALGSDDNELLLLDDAGNHWLPRAGKLVLARQLIAHIARLYLQKTRGNHAAPN</sequence>
<dbReference type="GO" id="GO:0071513">
    <property type="term" value="C:phosphopantothenoylcysteine decarboxylase complex"/>
    <property type="evidence" value="ECO:0007669"/>
    <property type="project" value="TreeGrafter"/>
</dbReference>
<dbReference type="RefSeq" id="WP_147074773.1">
    <property type="nucleotide sequence ID" value="NZ_AP021884.1"/>
</dbReference>
<feature type="binding site" evidence="3">
    <location>
        <position position="337"/>
    </location>
    <ligand>
        <name>CTP</name>
        <dbReference type="ChEBI" id="CHEBI:37563"/>
    </ligand>
</feature>
<feature type="region of interest" description="Phosphopantothenate--cysteine ligase" evidence="3">
    <location>
        <begin position="191"/>
        <end position="405"/>
    </location>
</feature>
<dbReference type="EC" id="4.1.1.36" evidence="3"/>
<gene>
    <name evidence="7" type="primary">dfp</name>
    <name evidence="3" type="synonym">coaBC</name>
    <name evidence="7" type="ORF">TPL01_29560</name>
</gene>
<keyword evidence="3" id="KW-0479">Metal-binding</keyword>
<keyword evidence="3" id="KW-0511">Multifunctional enzyme</keyword>
<dbReference type="NCBIfam" id="TIGR00521">
    <property type="entry name" value="coaBC_dfp"/>
    <property type="match status" value="1"/>
</dbReference>
<comment type="caution">
    <text evidence="7">The sequence shown here is derived from an EMBL/GenBank/DDBJ whole genome shotgun (WGS) entry which is preliminary data.</text>
</comment>
<feature type="domain" description="DNA/pantothenate metabolism flavoprotein C-terminal" evidence="6">
    <location>
        <begin position="186"/>
        <end position="391"/>
    </location>
</feature>
<dbReference type="InterPro" id="IPR003382">
    <property type="entry name" value="Flavoprotein"/>
</dbReference>
<dbReference type="EC" id="6.3.2.5" evidence="3"/>
<comment type="similarity">
    <text evidence="3 4">In the C-terminal section; belongs to the PPC synthetase family.</text>
</comment>
<dbReference type="InterPro" id="IPR035929">
    <property type="entry name" value="CoaB-like_sf"/>
</dbReference>
<organism evidence="7 8">
    <name type="scientific">Sulfuriferula plumbiphila</name>
    <dbReference type="NCBI Taxonomy" id="171865"/>
    <lineage>
        <taxon>Bacteria</taxon>
        <taxon>Pseudomonadati</taxon>
        <taxon>Pseudomonadota</taxon>
        <taxon>Betaproteobacteria</taxon>
        <taxon>Nitrosomonadales</taxon>
        <taxon>Sulfuricellaceae</taxon>
        <taxon>Sulfuriferula</taxon>
    </lineage>
</organism>
<keyword evidence="2 3" id="KW-0456">Lyase</keyword>
<dbReference type="GO" id="GO:0004632">
    <property type="term" value="F:phosphopantothenate--cysteine ligase activity"/>
    <property type="evidence" value="ECO:0007669"/>
    <property type="project" value="UniProtKB-UniRule"/>
</dbReference>
<protein>
    <recommendedName>
        <fullName evidence="3">Coenzyme A biosynthesis bifunctional protein CoaBC</fullName>
    </recommendedName>
    <alternativeName>
        <fullName evidence="3">DNA/pantothenate metabolism flavoprotein</fullName>
    </alternativeName>
    <alternativeName>
        <fullName evidence="3">Phosphopantothenoylcysteine synthetase/decarboxylase</fullName>
        <shortName evidence="3">PPCS-PPCDC</shortName>
    </alternativeName>
    <domain>
        <recommendedName>
            <fullName evidence="3">Phosphopantothenoylcysteine decarboxylase</fullName>
            <shortName evidence="3">PPC decarboxylase</shortName>
            <shortName evidence="3">PPC-DC</shortName>
            <ecNumber evidence="3">4.1.1.36</ecNumber>
        </recommendedName>
        <alternativeName>
            <fullName evidence="3">CoaC</fullName>
        </alternativeName>
    </domain>
    <domain>
        <recommendedName>
            <fullName evidence="3">Phosphopantothenate--cysteine ligase</fullName>
            <ecNumber evidence="3">6.3.2.5</ecNumber>
        </recommendedName>
        <alternativeName>
            <fullName evidence="3">CoaB</fullName>
        </alternativeName>
        <alternativeName>
            <fullName evidence="3">Phosphopantothenoylcysteine synthetase</fullName>
            <shortName evidence="3">PPC synthetase</shortName>
            <shortName evidence="3">PPC-S</shortName>
        </alternativeName>
    </domain>
</protein>
<feature type="binding site" evidence="3">
    <location>
        <position position="341"/>
    </location>
    <ligand>
        <name>CTP</name>
        <dbReference type="ChEBI" id="CHEBI:37563"/>
    </ligand>
</feature>
<dbReference type="GO" id="GO:0010181">
    <property type="term" value="F:FMN binding"/>
    <property type="evidence" value="ECO:0007669"/>
    <property type="project" value="UniProtKB-UniRule"/>
</dbReference>
<comment type="catalytic activity">
    <reaction evidence="3 4">
        <text>(R)-4'-phosphopantothenate + L-cysteine + CTP = N-[(R)-4-phosphopantothenoyl]-L-cysteine + CMP + diphosphate + H(+)</text>
        <dbReference type="Rhea" id="RHEA:19397"/>
        <dbReference type="ChEBI" id="CHEBI:10986"/>
        <dbReference type="ChEBI" id="CHEBI:15378"/>
        <dbReference type="ChEBI" id="CHEBI:33019"/>
        <dbReference type="ChEBI" id="CHEBI:35235"/>
        <dbReference type="ChEBI" id="CHEBI:37563"/>
        <dbReference type="ChEBI" id="CHEBI:59458"/>
        <dbReference type="ChEBI" id="CHEBI:60377"/>
        <dbReference type="EC" id="6.3.2.5"/>
    </reaction>
</comment>
<dbReference type="HAMAP" id="MF_02225">
    <property type="entry name" value="CoaBC"/>
    <property type="match status" value="1"/>
</dbReference>
<dbReference type="UniPathway" id="UPA00241">
    <property type="reaction ID" value="UER00353"/>
</dbReference>
<feature type="active site" description="Proton donor" evidence="3">
    <location>
        <position position="159"/>
    </location>
</feature>
<comment type="pathway">
    <text evidence="3 4">Cofactor biosynthesis; coenzyme A biosynthesis; CoA from (R)-pantothenate: step 2/5.</text>
</comment>
<dbReference type="Pfam" id="PF04127">
    <property type="entry name" value="DFP"/>
    <property type="match status" value="1"/>
</dbReference>
<comment type="caution">
    <text evidence="3">Lacks conserved residue(s) required for the propagation of feature annotation.</text>
</comment>
<dbReference type="GO" id="GO:0004633">
    <property type="term" value="F:phosphopantothenoylcysteine decarboxylase activity"/>
    <property type="evidence" value="ECO:0007669"/>
    <property type="project" value="UniProtKB-UniRule"/>
</dbReference>
<evidence type="ECO:0000256" key="1">
    <source>
        <dbReference type="ARBA" id="ARBA00022793"/>
    </source>
</evidence>
<dbReference type="InterPro" id="IPR005252">
    <property type="entry name" value="CoaBC"/>
</dbReference>
<keyword evidence="3 4" id="KW-0285">Flavoprotein</keyword>
<feature type="region of interest" description="Phosphopantothenoylcysteine decarboxylase" evidence="3">
    <location>
        <begin position="1"/>
        <end position="190"/>
    </location>
</feature>
<evidence type="ECO:0000259" key="6">
    <source>
        <dbReference type="Pfam" id="PF04127"/>
    </source>
</evidence>
<dbReference type="Gene3D" id="3.40.50.10300">
    <property type="entry name" value="CoaB-like"/>
    <property type="match status" value="1"/>
</dbReference>
<evidence type="ECO:0000256" key="4">
    <source>
        <dbReference type="RuleBase" id="RU364078"/>
    </source>
</evidence>
<keyword evidence="8" id="KW-1185">Reference proteome</keyword>
<name>A0A512LBG1_9PROT</name>
<dbReference type="OrthoDB" id="9802554at2"/>
<dbReference type="AlphaFoldDB" id="A0A512LBG1"/>
<proteinExistence type="inferred from homology"/>
<evidence type="ECO:0000313" key="8">
    <source>
        <dbReference type="Proteomes" id="UP000321337"/>
    </source>
</evidence>
<dbReference type="PANTHER" id="PTHR14359:SF6">
    <property type="entry name" value="PHOSPHOPANTOTHENOYLCYSTEINE DECARBOXYLASE"/>
    <property type="match status" value="1"/>
</dbReference>
<dbReference type="Proteomes" id="UP000321337">
    <property type="component" value="Unassembled WGS sequence"/>
</dbReference>
<accession>A0A512LBG1</accession>
<feature type="binding site" evidence="3">
    <location>
        <position position="323"/>
    </location>
    <ligand>
        <name>CTP</name>
        <dbReference type="ChEBI" id="CHEBI:37563"/>
    </ligand>
</feature>
<keyword evidence="1 3" id="KW-0210">Decarboxylase</keyword>
<dbReference type="SUPFAM" id="SSF52507">
    <property type="entry name" value="Homo-oligomeric flavin-containing Cys decarboxylases, HFCD"/>
    <property type="match status" value="1"/>
</dbReference>
<dbReference type="SUPFAM" id="SSF102645">
    <property type="entry name" value="CoaB-like"/>
    <property type="match status" value="1"/>
</dbReference>
<dbReference type="InterPro" id="IPR007085">
    <property type="entry name" value="DNA/pantothenate-metab_flavo_C"/>
</dbReference>
<comment type="pathway">
    <text evidence="3 4">Cofactor biosynthesis; coenzyme A biosynthesis; CoA from (R)-pantothenate: step 3/5.</text>
</comment>
<dbReference type="Pfam" id="PF02441">
    <property type="entry name" value="Flavoprotein"/>
    <property type="match status" value="1"/>
</dbReference>
<feature type="binding site" evidence="3">
    <location>
        <position position="279"/>
    </location>
    <ligand>
        <name>CTP</name>
        <dbReference type="ChEBI" id="CHEBI:37563"/>
    </ligand>
</feature>
<reference evidence="7 8" key="1">
    <citation type="submission" date="2019-07" db="EMBL/GenBank/DDBJ databases">
        <title>Whole genome shotgun sequence of Thiobacillus plumbophilus NBRC 107929.</title>
        <authorList>
            <person name="Hosoyama A."/>
            <person name="Uohara A."/>
            <person name="Ohji S."/>
            <person name="Ichikawa N."/>
        </authorList>
    </citation>
    <scope>NUCLEOTIDE SEQUENCE [LARGE SCALE GENOMIC DNA]</scope>
    <source>
        <strain evidence="7 8">NBRC 107929</strain>
    </source>
</reference>
<dbReference type="InterPro" id="IPR036551">
    <property type="entry name" value="Flavin_trans-like"/>
</dbReference>
<keyword evidence="3" id="KW-0460">Magnesium</keyword>
<evidence type="ECO:0000313" key="7">
    <source>
        <dbReference type="EMBL" id="GEP31818.1"/>
    </source>
</evidence>
<keyword evidence="3 4" id="KW-0436">Ligase</keyword>
<evidence type="ECO:0000256" key="3">
    <source>
        <dbReference type="HAMAP-Rule" id="MF_02225"/>
    </source>
</evidence>
<comment type="cofactor">
    <cofactor evidence="3">
        <name>FMN</name>
        <dbReference type="ChEBI" id="CHEBI:58210"/>
    </cofactor>
    <text evidence="3">Binds 1 FMN per subunit.</text>
</comment>
<dbReference type="EMBL" id="BKAD01000037">
    <property type="protein sequence ID" value="GEP31818.1"/>
    <property type="molecule type" value="Genomic_DNA"/>
</dbReference>
<comment type="function">
    <text evidence="3">Catalyzes two sequential steps in the biosynthesis of coenzyme A. In the first step cysteine is conjugated to 4'-phosphopantothenate to form 4-phosphopantothenoylcysteine. In the second step the latter compound is decarboxylated to form 4'-phosphopantotheine.</text>
</comment>
<comment type="cofactor">
    <cofactor evidence="3">
        <name>Mg(2+)</name>
        <dbReference type="ChEBI" id="CHEBI:18420"/>
    </cofactor>
</comment>
<dbReference type="PANTHER" id="PTHR14359">
    <property type="entry name" value="HOMO-OLIGOMERIC FLAVIN CONTAINING CYS DECARBOXYLASE FAMILY"/>
    <property type="match status" value="1"/>
</dbReference>
<comment type="similarity">
    <text evidence="3 4">In the N-terminal section; belongs to the HFCD (homo-oligomeric flavin containing Cys decarboxylase) superfamily.</text>
</comment>
<comment type="function">
    <text evidence="4">Catalyzes two steps in the biosynthesis of coenzyme A. In the first step cysteine is conjugated to 4'-phosphopantothenate to form 4-phosphopantothenoylcysteine, in the latter compound is decarboxylated to form 4'-phosphopantotheine.</text>
</comment>
<dbReference type="Gene3D" id="3.40.50.1950">
    <property type="entry name" value="Flavin prenyltransferase-like"/>
    <property type="match status" value="1"/>
</dbReference>
<feature type="domain" description="Flavoprotein" evidence="5">
    <location>
        <begin position="7"/>
        <end position="173"/>
    </location>
</feature>
<comment type="catalytic activity">
    <reaction evidence="3 4">
        <text>N-[(R)-4-phosphopantothenoyl]-L-cysteine + H(+) = (R)-4'-phosphopantetheine + CO2</text>
        <dbReference type="Rhea" id="RHEA:16793"/>
        <dbReference type="ChEBI" id="CHEBI:15378"/>
        <dbReference type="ChEBI" id="CHEBI:16526"/>
        <dbReference type="ChEBI" id="CHEBI:59458"/>
        <dbReference type="ChEBI" id="CHEBI:61723"/>
        <dbReference type="EC" id="4.1.1.36"/>
    </reaction>
</comment>
<dbReference type="GO" id="GO:0046872">
    <property type="term" value="F:metal ion binding"/>
    <property type="evidence" value="ECO:0007669"/>
    <property type="project" value="UniProtKB-KW"/>
</dbReference>
<feature type="binding site" evidence="3">
    <location>
        <position position="289"/>
    </location>
    <ligand>
        <name>CTP</name>
        <dbReference type="ChEBI" id="CHEBI:37563"/>
    </ligand>
</feature>
<dbReference type="GO" id="GO:0015941">
    <property type="term" value="P:pantothenate catabolic process"/>
    <property type="evidence" value="ECO:0007669"/>
    <property type="project" value="InterPro"/>
</dbReference>
<evidence type="ECO:0000259" key="5">
    <source>
        <dbReference type="Pfam" id="PF02441"/>
    </source>
</evidence>
<keyword evidence="3 4" id="KW-0288">FMN</keyword>
<evidence type="ECO:0000256" key="2">
    <source>
        <dbReference type="ARBA" id="ARBA00023239"/>
    </source>
</evidence>
<dbReference type="GO" id="GO:0015937">
    <property type="term" value="P:coenzyme A biosynthetic process"/>
    <property type="evidence" value="ECO:0007669"/>
    <property type="project" value="UniProtKB-UniRule"/>
</dbReference>